<dbReference type="GeneID" id="27688784"/>
<dbReference type="STRING" id="645134.A0A0L0HC91"/>
<dbReference type="RefSeq" id="XP_016607190.1">
    <property type="nucleotide sequence ID" value="XM_016753622.1"/>
</dbReference>
<dbReference type="eggNOG" id="KOG3958">
    <property type="taxonomic scope" value="Eukaryota"/>
</dbReference>
<accession>A0A0L0HC91</accession>
<keyword evidence="2" id="KW-0963">Cytoplasm</keyword>
<evidence type="ECO:0000256" key="1">
    <source>
        <dbReference type="ARBA" id="ARBA00004496"/>
    </source>
</evidence>
<organism evidence="4 5">
    <name type="scientific">Spizellomyces punctatus (strain DAOM BR117)</name>
    <dbReference type="NCBI Taxonomy" id="645134"/>
    <lineage>
        <taxon>Eukaryota</taxon>
        <taxon>Fungi</taxon>
        <taxon>Fungi incertae sedis</taxon>
        <taxon>Chytridiomycota</taxon>
        <taxon>Chytridiomycota incertae sedis</taxon>
        <taxon>Chytridiomycetes</taxon>
        <taxon>Spizellomycetales</taxon>
        <taxon>Spizellomycetaceae</taxon>
        <taxon>Spizellomyces</taxon>
    </lineage>
</organism>
<dbReference type="Pfam" id="PF04912">
    <property type="entry name" value="Dynamitin"/>
    <property type="match status" value="1"/>
</dbReference>
<reference evidence="4 5" key="1">
    <citation type="submission" date="2009-08" db="EMBL/GenBank/DDBJ databases">
        <title>The Genome Sequence of Spizellomyces punctatus strain DAOM BR117.</title>
        <authorList>
            <consortium name="The Broad Institute Genome Sequencing Platform"/>
            <person name="Russ C."/>
            <person name="Cuomo C."/>
            <person name="Shea T."/>
            <person name="Young S.K."/>
            <person name="Zeng Q."/>
            <person name="Koehrsen M."/>
            <person name="Haas B."/>
            <person name="Borodovsky M."/>
            <person name="Guigo R."/>
            <person name="Alvarado L."/>
            <person name="Berlin A."/>
            <person name="Bochicchio J."/>
            <person name="Borenstein D."/>
            <person name="Chapman S."/>
            <person name="Chen Z."/>
            <person name="Engels R."/>
            <person name="Freedman E."/>
            <person name="Gellesch M."/>
            <person name="Goldberg J."/>
            <person name="Griggs A."/>
            <person name="Gujja S."/>
            <person name="Heiman D."/>
            <person name="Hepburn T."/>
            <person name="Howarth C."/>
            <person name="Jen D."/>
            <person name="Larson L."/>
            <person name="Lewis B."/>
            <person name="Mehta T."/>
            <person name="Park D."/>
            <person name="Pearson M."/>
            <person name="Roberts A."/>
            <person name="Saif S."/>
            <person name="Shenoy N."/>
            <person name="Sisk P."/>
            <person name="Stolte C."/>
            <person name="Sykes S."/>
            <person name="Thomson T."/>
            <person name="Walk T."/>
            <person name="White J."/>
            <person name="Yandava C."/>
            <person name="Burger G."/>
            <person name="Gray M.W."/>
            <person name="Holland P.W.H."/>
            <person name="King N."/>
            <person name="Lang F.B.F."/>
            <person name="Roger A.J."/>
            <person name="Ruiz-Trillo I."/>
            <person name="Lander E."/>
            <person name="Nusbaum C."/>
        </authorList>
    </citation>
    <scope>NUCLEOTIDE SEQUENCE [LARGE SCALE GENOMIC DNA]</scope>
    <source>
        <strain evidence="4 5">DAOM BR117</strain>
    </source>
</reference>
<dbReference type="GO" id="GO:0005737">
    <property type="term" value="C:cytoplasm"/>
    <property type="evidence" value="ECO:0007669"/>
    <property type="project" value="UniProtKB-SubCell"/>
</dbReference>
<dbReference type="InterPro" id="IPR028133">
    <property type="entry name" value="Dynamitin"/>
</dbReference>
<feature type="region of interest" description="Disordered" evidence="3">
    <location>
        <begin position="1"/>
        <end position="80"/>
    </location>
</feature>
<evidence type="ECO:0000313" key="4">
    <source>
        <dbReference type="EMBL" id="KNC99150.1"/>
    </source>
</evidence>
<dbReference type="GO" id="GO:0007017">
    <property type="term" value="P:microtubule-based process"/>
    <property type="evidence" value="ECO:0007669"/>
    <property type="project" value="InterPro"/>
</dbReference>
<proteinExistence type="predicted"/>
<dbReference type="VEuPathDB" id="FungiDB:SPPG_05408"/>
<sequence length="494" mass="54251">MSKYSTLPDLDTQPDVYETPDSSETSGVGLHGHAREGSAFSDYSDDEEKEGLVRTSVSVSAASGKFESARPGIGNVDFSGRVGRRRREGYRRKGLPEQEEYEMLGAMRTTEKETPVQRLRRLMFEVEELGREIENVHPEGTLEQESQSTSGIGKKRERKGKTISHAQLLDQVSILQSDLAGMGRAFVDNSEPKDLDGKTAPGTPAKQMAEGKALLTQLKAFRNLSLSEEVADSTAAAVPIPTTTPEGADGSYVTYELFYTPESAKLTQLAKLTDVESRLASLERLIGTHFLQGLDGANESVTSLLQENGSLIGALQKLDNHLSLLTQPRQLDIVSRRVKTLAGEMERVVDLRKKQQLESSLTLSTENLLRSSVSALQDVEMHKAQTETERKINYLYETMEKLDPVARVIPHLVSRLRGLQSLHSEAAVFADSLKMLVQEQSRVGEGFKGIEDAVGRLEESVKANEIAVGKNVEALHGRIEALAGRVDKLMSSKS</sequence>
<protein>
    <recommendedName>
        <fullName evidence="6">Dynamitin</fullName>
    </recommendedName>
</protein>
<dbReference type="Proteomes" id="UP000053201">
    <property type="component" value="Unassembled WGS sequence"/>
</dbReference>
<comment type="subcellular location">
    <subcellularLocation>
        <location evidence="1">Cytoplasm</location>
    </subcellularLocation>
</comment>
<dbReference type="PANTHER" id="PTHR15346">
    <property type="entry name" value="DYNACTIN SUBUNIT"/>
    <property type="match status" value="1"/>
</dbReference>
<dbReference type="OMA" id="YKFGDWE"/>
<keyword evidence="5" id="KW-1185">Reference proteome</keyword>
<evidence type="ECO:0000256" key="3">
    <source>
        <dbReference type="SAM" id="MobiDB-lite"/>
    </source>
</evidence>
<dbReference type="OrthoDB" id="4977at2759"/>
<evidence type="ECO:0000313" key="5">
    <source>
        <dbReference type="Proteomes" id="UP000053201"/>
    </source>
</evidence>
<dbReference type="AlphaFoldDB" id="A0A0L0HC91"/>
<name>A0A0L0HC91_SPIPD</name>
<dbReference type="GO" id="GO:0005869">
    <property type="term" value="C:dynactin complex"/>
    <property type="evidence" value="ECO:0007669"/>
    <property type="project" value="InterPro"/>
</dbReference>
<evidence type="ECO:0000256" key="2">
    <source>
        <dbReference type="ARBA" id="ARBA00022490"/>
    </source>
</evidence>
<dbReference type="EMBL" id="KQ257458">
    <property type="protein sequence ID" value="KNC99150.1"/>
    <property type="molecule type" value="Genomic_DNA"/>
</dbReference>
<gene>
    <name evidence="4" type="ORF">SPPG_05408</name>
</gene>
<dbReference type="InParanoid" id="A0A0L0HC91"/>
<evidence type="ECO:0008006" key="6">
    <source>
        <dbReference type="Google" id="ProtNLM"/>
    </source>
</evidence>